<evidence type="ECO:0000313" key="3">
    <source>
        <dbReference type="Proteomes" id="UP000321275"/>
    </source>
</evidence>
<dbReference type="Proteomes" id="UP000321275">
    <property type="component" value="Unassembled WGS sequence"/>
</dbReference>
<protein>
    <submittedName>
        <fullName evidence="2">Uncharacterized protein</fullName>
    </submittedName>
</protein>
<evidence type="ECO:0000256" key="1">
    <source>
        <dbReference type="SAM" id="Coils"/>
    </source>
</evidence>
<dbReference type="OrthoDB" id="9961990at2"/>
<organism evidence="2 3">
    <name type="scientific">Bisbaumannia pacifica</name>
    <dbReference type="NCBI Taxonomy" id="77098"/>
    <lineage>
        <taxon>Bacteria</taxon>
        <taxon>Pseudomonadati</taxon>
        <taxon>Pseudomonadota</taxon>
        <taxon>Gammaproteobacteria</taxon>
        <taxon>Oceanospirillales</taxon>
        <taxon>Halomonadaceae</taxon>
        <taxon>Bisbaumannia</taxon>
    </lineage>
</organism>
<proteinExistence type="predicted"/>
<feature type="coiled-coil region" evidence="1">
    <location>
        <begin position="14"/>
        <end position="55"/>
    </location>
</feature>
<comment type="caution">
    <text evidence="2">The sequence shown here is derived from an EMBL/GenBank/DDBJ whole genome shotgun (WGS) entry which is preliminary data.</text>
</comment>
<dbReference type="AlphaFoldDB" id="A0A510X3L6"/>
<sequence length="80" mass="8896">MITTAQRPIADDINEMLVARNVELEQDKAKLAEQLEQAEDRIARLEAGMRRARIYAGEHMPTAFGTGIVLILESALKESS</sequence>
<dbReference type="RefSeq" id="WP_146801183.1">
    <property type="nucleotide sequence ID" value="NZ_BJUK01000003.1"/>
</dbReference>
<name>A0A510X3L6_9GAMM</name>
<evidence type="ECO:0000313" key="2">
    <source>
        <dbReference type="EMBL" id="GEK46012.1"/>
    </source>
</evidence>
<keyword evidence="1" id="KW-0175">Coiled coil</keyword>
<reference evidence="2 3" key="1">
    <citation type="submission" date="2019-07" db="EMBL/GenBank/DDBJ databases">
        <title>Whole genome shotgun sequence of Halomonas pacifica NBRC 102220.</title>
        <authorList>
            <person name="Hosoyama A."/>
            <person name="Uohara A."/>
            <person name="Ohji S."/>
            <person name="Ichikawa N."/>
        </authorList>
    </citation>
    <scope>NUCLEOTIDE SEQUENCE [LARGE SCALE GENOMIC DNA]</scope>
    <source>
        <strain evidence="2 3">NBRC 102220</strain>
    </source>
</reference>
<dbReference type="EMBL" id="BJUK01000003">
    <property type="protein sequence ID" value="GEK46012.1"/>
    <property type="molecule type" value="Genomic_DNA"/>
</dbReference>
<gene>
    <name evidence="2" type="ORF">HPA02_02950</name>
</gene>
<accession>A0A510X3L6</accession>
<keyword evidence="3" id="KW-1185">Reference proteome</keyword>